<accession>A0A7C8MU50</accession>
<sequence length="440" mass="48899">MHKGATDSSKSVLLDYISPIPPISLYRSILNRHWAVACSLLDFVILKGVMVASSLFLIATPVELSDQRQISFRAAFNEFNLWKFVESRDPSNWGTIENNYDHGTAYNVPSNPIYSYIARLNGANQDLNRTQNGLTFQTLKVDEQLENVTSLSAVVTTFVPNVTCERADIEFHNNSTTPVSIHSSSCFLESDFDIPWFDSQCQASGVCLQYDIRRANCTRVNNDKPASPFLTYLNQTTQDLRFSLRMVSYKNTSSGLTLLKSPATICKVDYNLQQAKLVQDLSQNRVSLTLPDALVSNSRFQNLTGIELGEMLFAALNGITGDIDPNFAGVGVISILPLMVFAKWIGRSLQTLLEQENMSRAAKAVFEGLASQLAQQFIPVPSQQTEEGSCVHVATRLRVQPPSLWVMFAGFVVLPNYSIPDTTLRTSIPSSTKKPWVNCL</sequence>
<dbReference type="InParanoid" id="A0A7C8MU50"/>
<dbReference type="InterPro" id="IPR021840">
    <property type="entry name" value="DUF3433"/>
</dbReference>
<organism evidence="1 2">
    <name type="scientific">Xylaria multiplex</name>
    <dbReference type="NCBI Taxonomy" id="323545"/>
    <lineage>
        <taxon>Eukaryota</taxon>
        <taxon>Fungi</taxon>
        <taxon>Dikarya</taxon>
        <taxon>Ascomycota</taxon>
        <taxon>Pezizomycotina</taxon>
        <taxon>Sordariomycetes</taxon>
        <taxon>Xylariomycetidae</taxon>
        <taxon>Xylariales</taxon>
        <taxon>Xylariaceae</taxon>
        <taxon>Xylaria</taxon>
    </lineage>
</organism>
<keyword evidence="2" id="KW-1185">Reference proteome</keyword>
<dbReference type="OrthoDB" id="5332281at2759"/>
<dbReference type="Pfam" id="PF11915">
    <property type="entry name" value="DUF3433"/>
    <property type="match status" value="1"/>
</dbReference>
<dbReference type="Proteomes" id="UP000481858">
    <property type="component" value="Unassembled WGS sequence"/>
</dbReference>
<dbReference type="EMBL" id="WUBL01000056">
    <property type="protein sequence ID" value="KAF2968115.1"/>
    <property type="molecule type" value="Genomic_DNA"/>
</dbReference>
<proteinExistence type="predicted"/>
<gene>
    <name evidence="1" type="ORF">GQX73_g5439</name>
</gene>
<reference evidence="1 2" key="1">
    <citation type="submission" date="2019-12" db="EMBL/GenBank/DDBJ databases">
        <title>Draft genome sequence of the ascomycete Xylaria multiplex DSM 110363.</title>
        <authorList>
            <person name="Buettner E."/>
            <person name="Kellner H."/>
        </authorList>
    </citation>
    <scope>NUCLEOTIDE SEQUENCE [LARGE SCALE GENOMIC DNA]</scope>
    <source>
        <strain evidence="1 2">DSM 110363</strain>
    </source>
</reference>
<evidence type="ECO:0000313" key="2">
    <source>
        <dbReference type="Proteomes" id="UP000481858"/>
    </source>
</evidence>
<protein>
    <submittedName>
        <fullName evidence="1">Uncharacterized protein</fullName>
    </submittedName>
</protein>
<dbReference type="AlphaFoldDB" id="A0A7C8MU50"/>
<name>A0A7C8MU50_9PEZI</name>
<comment type="caution">
    <text evidence="1">The sequence shown here is derived from an EMBL/GenBank/DDBJ whole genome shotgun (WGS) entry which is preliminary data.</text>
</comment>
<evidence type="ECO:0000313" key="1">
    <source>
        <dbReference type="EMBL" id="KAF2968115.1"/>
    </source>
</evidence>